<sequence>MKKPMKFLAFLLASALAAVAFTACTTPTSVTLSQDYAEVFVGATFQLQATVTSDDVVQVSWSSSDETVARVDENGNVEALSQGSATITATADGASDECFVLVGALVEAGSLTIDRESLIMDVGQRSVLRATVTPVTASVLWISSDSSVVQVTTDGSLTALNAGTAVITAISGTFSDTCTVLVRAAEGSDCPDFEVPVYDNVTGELTDETYSPADSRGKVTVINFWGTWCTPCKAELPFFDRVAREDEDVVVVAVHSVQDMAGAPSHIAENYPDSAIIFAQDSALSGAGTDDVITMMGGGMQYPYTVIVNAEGEITYLGAGSMTYEQLAALVAEAKA</sequence>
<reference evidence="5" key="1">
    <citation type="journal article" date="2021" name="PeerJ">
        <title>Extensive microbial diversity within the chicken gut microbiome revealed by metagenomics and culture.</title>
        <authorList>
            <person name="Gilroy R."/>
            <person name="Ravi A."/>
            <person name="Getino M."/>
            <person name="Pursley I."/>
            <person name="Horton D.L."/>
            <person name="Alikhan N.F."/>
            <person name="Baker D."/>
            <person name="Gharbi K."/>
            <person name="Hall N."/>
            <person name="Watson M."/>
            <person name="Adriaenssens E.M."/>
            <person name="Foster-Nyarko E."/>
            <person name="Jarju S."/>
            <person name="Secka A."/>
            <person name="Antonio M."/>
            <person name="Oren A."/>
            <person name="Chaudhuri R.R."/>
            <person name="La Ragione R."/>
            <person name="Hildebrand F."/>
            <person name="Pallen M.J."/>
        </authorList>
    </citation>
    <scope>NUCLEOTIDE SEQUENCE</scope>
    <source>
        <strain evidence="5">CHK33-5263</strain>
    </source>
</reference>
<dbReference type="InterPro" id="IPR008964">
    <property type="entry name" value="Invasin/intimin_cell_adhesion"/>
</dbReference>
<keyword evidence="2" id="KW-0201">Cytochrome c-type biogenesis</keyword>
<keyword evidence="3" id="KW-0732">Signal</keyword>
<dbReference type="AlphaFoldDB" id="A0A9D2DYC3"/>
<dbReference type="SUPFAM" id="SSF49373">
    <property type="entry name" value="Invasin/intimin cell-adhesion fragments"/>
    <property type="match status" value="2"/>
</dbReference>
<dbReference type="InterPro" id="IPR013740">
    <property type="entry name" value="Redoxin"/>
</dbReference>
<dbReference type="Pfam" id="PF08534">
    <property type="entry name" value="Redoxin"/>
    <property type="match status" value="1"/>
</dbReference>
<accession>A0A9D2DYC3</accession>
<dbReference type="EMBL" id="DXBS01000139">
    <property type="protein sequence ID" value="HIZ25330.1"/>
    <property type="molecule type" value="Genomic_DNA"/>
</dbReference>
<proteinExistence type="predicted"/>
<dbReference type="PROSITE" id="PS51257">
    <property type="entry name" value="PROKAR_LIPOPROTEIN"/>
    <property type="match status" value="1"/>
</dbReference>
<dbReference type="PANTHER" id="PTHR42852:SF13">
    <property type="entry name" value="PROTEIN DIPZ"/>
    <property type="match status" value="1"/>
</dbReference>
<evidence type="ECO:0000256" key="2">
    <source>
        <dbReference type="ARBA" id="ARBA00022748"/>
    </source>
</evidence>
<dbReference type="InterPro" id="IPR013766">
    <property type="entry name" value="Thioredoxin_domain"/>
</dbReference>
<evidence type="ECO:0000313" key="5">
    <source>
        <dbReference type="EMBL" id="HIZ25330.1"/>
    </source>
</evidence>
<reference evidence="5" key="2">
    <citation type="submission" date="2021-04" db="EMBL/GenBank/DDBJ databases">
        <authorList>
            <person name="Gilroy R."/>
        </authorList>
    </citation>
    <scope>NUCLEOTIDE SEQUENCE</scope>
    <source>
        <strain evidence="5">CHK33-5263</strain>
    </source>
</reference>
<dbReference type="CDD" id="cd02966">
    <property type="entry name" value="TlpA_like_family"/>
    <property type="match status" value="1"/>
</dbReference>
<dbReference type="InterPro" id="IPR003343">
    <property type="entry name" value="Big_2"/>
</dbReference>
<feature type="domain" description="Thioredoxin" evidence="4">
    <location>
        <begin position="184"/>
        <end position="336"/>
    </location>
</feature>
<evidence type="ECO:0000256" key="3">
    <source>
        <dbReference type="SAM" id="SignalP"/>
    </source>
</evidence>
<dbReference type="InterPro" id="IPR017937">
    <property type="entry name" value="Thioredoxin_CS"/>
</dbReference>
<protein>
    <submittedName>
        <fullName evidence="5">Ig-like domain-containing protein</fullName>
    </submittedName>
</protein>
<dbReference type="Pfam" id="PF02368">
    <property type="entry name" value="Big_2"/>
    <property type="match status" value="2"/>
</dbReference>
<dbReference type="GO" id="GO:0030313">
    <property type="term" value="C:cell envelope"/>
    <property type="evidence" value="ECO:0007669"/>
    <property type="project" value="UniProtKB-SubCell"/>
</dbReference>
<dbReference type="Gene3D" id="3.40.30.10">
    <property type="entry name" value="Glutaredoxin"/>
    <property type="match status" value="1"/>
</dbReference>
<dbReference type="SMART" id="SM00635">
    <property type="entry name" value="BID_2"/>
    <property type="match status" value="2"/>
</dbReference>
<dbReference type="PANTHER" id="PTHR42852">
    <property type="entry name" value="THIOL:DISULFIDE INTERCHANGE PROTEIN DSBE"/>
    <property type="match status" value="1"/>
</dbReference>
<gene>
    <name evidence="5" type="ORF">H9812_07705</name>
</gene>
<evidence type="ECO:0000313" key="6">
    <source>
        <dbReference type="Proteomes" id="UP000824044"/>
    </source>
</evidence>
<dbReference type="Gene3D" id="2.60.40.1080">
    <property type="match status" value="2"/>
</dbReference>
<comment type="caution">
    <text evidence="5">The sequence shown here is derived from an EMBL/GenBank/DDBJ whole genome shotgun (WGS) entry which is preliminary data.</text>
</comment>
<dbReference type="InterPro" id="IPR036249">
    <property type="entry name" value="Thioredoxin-like_sf"/>
</dbReference>
<evidence type="ECO:0000259" key="4">
    <source>
        <dbReference type="PROSITE" id="PS51352"/>
    </source>
</evidence>
<feature type="signal peptide" evidence="3">
    <location>
        <begin position="1"/>
        <end position="20"/>
    </location>
</feature>
<dbReference type="GO" id="GO:0016491">
    <property type="term" value="F:oxidoreductase activity"/>
    <property type="evidence" value="ECO:0007669"/>
    <property type="project" value="InterPro"/>
</dbReference>
<dbReference type="SUPFAM" id="SSF52833">
    <property type="entry name" value="Thioredoxin-like"/>
    <property type="match status" value="1"/>
</dbReference>
<dbReference type="Proteomes" id="UP000824044">
    <property type="component" value="Unassembled WGS sequence"/>
</dbReference>
<evidence type="ECO:0000256" key="1">
    <source>
        <dbReference type="ARBA" id="ARBA00004196"/>
    </source>
</evidence>
<dbReference type="GO" id="GO:0017004">
    <property type="term" value="P:cytochrome complex assembly"/>
    <property type="evidence" value="ECO:0007669"/>
    <property type="project" value="UniProtKB-KW"/>
</dbReference>
<dbReference type="PROSITE" id="PS51352">
    <property type="entry name" value="THIOREDOXIN_2"/>
    <property type="match status" value="1"/>
</dbReference>
<dbReference type="InterPro" id="IPR050553">
    <property type="entry name" value="Thioredoxin_ResA/DsbE_sf"/>
</dbReference>
<feature type="chain" id="PRO_5039260676" evidence="3">
    <location>
        <begin position="21"/>
        <end position="336"/>
    </location>
</feature>
<comment type="subcellular location">
    <subcellularLocation>
        <location evidence="1">Cell envelope</location>
    </subcellularLocation>
</comment>
<dbReference type="PROSITE" id="PS00194">
    <property type="entry name" value="THIOREDOXIN_1"/>
    <property type="match status" value="1"/>
</dbReference>
<organism evidence="5 6">
    <name type="scientific">Candidatus Gallimonas intestinigallinarum</name>
    <dbReference type="NCBI Taxonomy" id="2838604"/>
    <lineage>
        <taxon>Bacteria</taxon>
        <taxon>Bacillati</taxon>
        <taxon>Bacillota</taxon>
        <taxon>Clostridia</taxon>
        <taxon>Candidatus Gallimonas</taxon>
    </lineage>
</organism>
<name>A0A9D2DYC3_9FIRM</name>